<protein>
    <submittedName>
        <fullName evidence="1">Uncharacterized protein</fullName>
    </submittedName>
</protein>
<sequence>MGRRPNLFDDCCFEREHRIRHEEECCEHECEEKEECCEEEECVGVVTSGSLLTLAVTSTPIPLPLTSPILVTDCVRVAPTGGIIVEEDGDYLVEFTASILVASATGGLSVYADSKFLGNAGSLSAVGLANFAEIVHLCKGDLVQVVANGPIAAGVLGQGTLTVAKLDEDCD</sequence>
<dbReference type="Proteomes" id="UP000808914">
    <property type="component" value="Unassembled WGS sequence"/>
</dbReference>
<name>A0ABS2PWP1_9BACL</name>
<comment type="caution">
    <text evidence="1">The sequence shown here is derived from an EMBL/GenBank/DDBJ whole genome shotgun (WGS) entry which is preliminary data.</text>
</comment>
<accession>A0ABS2PWP1</accession>
<dbReference type="EMBL" id="JAFBER010000002">
    <property type="protein sequence ID" value="MBM7644463.1"/>
    <property type="molecule type" value="Genomic_DNA"/>
</dbReference>
<reference evidence="1 2" key="1">
    <citation type="submission" date="2021-01" db="EMBL/GenBank/DDBJ databases">
        <title>Genomic Encyclopedia of Type Strains, Phase IV (KMG-IV): sequencing the most valuable type-strain genomes for metagenomic binning, comparative biology and taxonomic classification.</title>
        <authorList>
            <person name="Goeker M."/>
        </authorList>
    </citation>
    <scope>NUCLEOTIDE SEQUENCE [LARGE SCALE GENOMIC DNA]</scope>
    <source>
        <strain evidence="1 2">DSM 28236</strain>
    </source>
</reference>
<dbReference type="RefSeq" id="WP_205002420.1">
    <property type="nucleotide sequence ID" value="NZ_JAFBER010000002.1"/>
</dbReference>
<gene>
    <name evidence="1" type="ORF">JOD45_000656</name>
</gene>
<organism evidence="1 2">
    <name type="scientific">Scopulibacillus daqui</name>
    <dbReference type="NCBI Taxonomy" id="1469162"/>
    <lineage>
        <taxon>Bacteria</taxon>
        <taxon>Bacillati</taxon>
        <taxon>Bacillota</taxon>
        <taxon>Bacilli</taxon>
        <taxon>Bacillales</taxon>
        <taxon>Sporolactobacillaceae</taxon>
        <taxon>Scopulibacillus</taxon>
    </lineage>
</organism>
<evidence type="ECO:0000313" key="1">
    <source>
        <dbReference type="EMBL" id="MBM7644463.1"/>
    </source>
</evidence>
<evidence type="ECO:0000313" key="2">
    <source>
        <dbReference type="Proteomes" id="UP000808914"/>
    </source>
</evidence>
<dbReference type="InterPro" id="IPR008983">
    <property type="entry name" value="Tumour_necrosis_fac-like_dom"/>
</dbReference>
<proteinExistence type="predicted"/>
<dbReference type="Gene3D" id="2.60.120.40">
    <property type="match status" value="1"/>
</dbReference>
<keyword evidence="2" id="KW-1185">Reference proteome</keyword>